<accession>A0A812LVP9</accession>
<evidence type="ECO:0000313" key="4">
    <source>
        <dbReference type="Proteomes" id="UP000601435"/>
    </source>
</evidence>
<feature type="transmembrane region" description="Helical" evidence="2">
    <location>
        <begin position="82"/>
        <end position="102"/>
    </location>
</feature>
<evidence type="ECO:0000313" key="3">
    <source>
        <dbReference type="EMBL" id="CAE7253133.1"/>
    </source>
</evidence>
<feature type="region of interest" description="Disordered" evidence="1">
    <location>
        <begin position="31"/>
        <end position="56"/>
    </location>
</feature>
<keyword evidence="2" id="KW-0812">Transmembrane</keyword>
<dbReference type="AlphaFoldDB" id="A0A812LVP9"/>
<sequence>MQSQGGAAFAWGSQAQAYSPLPLRAATLQLSSQDEDLSPRSPRTPRSIPSQGGARLACSSPVSGSVLPLADEDEACCDLSRFAAPIGMAVPLLLYVALWIVYWTSDNDAVRPTLLRVLLCCTAVIVAVSIFVFSAKAIMGSRVANGLKALSDLVLKMESRVDSVYVDIHEGIICIDGLELKNPQNREWRSPYLLTAKRIRCHVLFRDFAKSKFRHLTVQELNISGVELMYEKTFDSSNVNDVLNKIAEVKDNLKPEKDTPPKLTFRRVVVEDIAVRLQGLVAAMANITTADLRYEDFSEEVGPVGPEFLIVLLLKTVLKSALSNLLGLNAFRNLFGYGFHDDA</sequence>
<reference evidence="3" key="1">
    <citation type="submission" date="2021-02" db="EMBL/GenBank/DDBJ databases">
        <authorList>
            <person name="Dougan E. K."/>
            <person name="Rhodes N."/>
            <person name="Thang M."/>
            <person name="Chan C."/>
        </authorList>
    </citation>
    <scope>NUCLEOTIDE SEQUENCE</scope>
</reference>
<protein>
    <submittedName>
        <fullName evidence="3">Uncharacterized protein</fullName>
    </submittedName>
</protein>
<keyword evidence="2" id="KW-1133">Transmembrane helix</keyword>
<keyword evidence="4" id="KW-1185">Reference proteome</keyword>
<keyword evidence="2" id="KW-0472">Membrane</keyword>
<proteinExistence type="predicted"/>
<name>A0A812LVP9_9DINO</name>
<dbReference type="OrthoDB" id="418599at2759"/>
<evidence type="ECO:0000256" key="1">
    <source>
        <dbReference type="SAM" id="MobiDB-lite"/>
    </source>
</evidence>
<gene>
    <name evidence="3" type="ORF">SNEC2469_LOCUS5363</name>
</gene>
<organism evidence="3 4">
    <name type="scientific">Symbiodinium necroappetens</name>
    <dbReference type="NCBI Taxonomy" id="1628268"/>
    <lineage>
        <taxon>Eukaryota</taxon>
        <taxon>Sar</taxon>
        <taxon>Alveolata</taxon>
        <taxon>Dinophyceae</taxon>
        <taxon>Suessiales</taxon>
        <taxon>Symbiodiniaceae</taxon>
        <taxon>Symbiodinium</taxon>
    </lineage>
</organism>
<dbReference type="EMBL" id="CAJNJA010010042">
    <property type="protein sequence ID" value="CAE7253133.1"/>
    <property type="molecule type" value="Genomic_DNA"/>
</dbReference>
<dbReference type="Proteomes" id="UP000601435">
    <property type="component" value="Unassembled WGS sequence"/>
</dbReference>
<evidence type="ECO:0000256" key="2">
    <source>
        <dbReference type="SAM" id="Phobius"/>
    </source>
</evidence>
<feature type="compositionally biased region" description="Low complexity" evidence="1">
    <location>
        <begin position="39"/>
        <end position="50"/>
    </location>
</feature>
<feature type="transmembrane region" description="Helical" evidence="2">
    <location>
        <begin position="114"/>
        <end position="133"/>
    </location>
</feature>
<comment type="caution">
    <text evidence="3">The sequence shown here is derived from an EMBL/GenBank/DDBJ whole genome shotgun (WGS) entry which is preliminary data.</text>
</comment>